<feature type="disulfide bond" evidence="6">
    <location>
        <begin position="139"/>
        <end position="148"/>
    </location>
</feature>
<organism evidence="10 11">
    <name type="scientific">Batillaria attramentaria</name>
    <dbReference type="NCBI Taxonomy" id="370345"/>
    <lineage>
        <taxon>Eukaryota</taxon>
        <taxon>Metazoa</taxon>
        <taxon>Spiralia</taxon>
        <taxon>Lophotrochozoa</taxon>
        <taxon>Mollusca</taxon>
        <taxon>Gastropoda</taxon>
        <taxon>Caenogastropoda</taxon>
        <taxon>Sorbeoconcha</taxon>
        <taxon>Cerithioidea</taxon>
        <taxon>Batillariidae</taxon>
        <taxon>Batillaria</taxon>
    </lineage>
</organism>
<evidence type="ECO:0000256" key="1">
    <source>
        <dbReference type="ARBA" id="ARBA00022536"/>
    </source>
</evidence>
<keyword evidence="11" id="KW-1185">Reference proteome</keyword>
<evidence type="ECO:0000259" key="9">
    <source>
        <dbReference type="PROSITE" id="PS50026"/>
    </source>
</evidence>
<dbReference type="GO" id="GO:0042063">
    <property type="term" value="P:gliogenesis"/>
    <property type="evidence" value="ECO:0007669"/>
    <property type="project" value="UniProtKB-ARBA"/>
</dbReference>
<gene>
    <name evidence="10" type="ORF">BaRGS_00007473</name>
</gene>
<dbReference type="InterPro" id="IPR000742">
    <property type="entry name" value="EGF"/>
</dbReference>
<keyword evidence="4 6" id="KW-1015">Disulfide bond</keyword>
<evidence type="ECO:0000256" key="7">
    <source>
        <dbReference type="SAM" id="MobiDB-lite"/>
    </source>
</evidence>
<dbReference type="Pfam" id="PF00008">
    <property type="entry name" value="EGF"/>
    <property type="match status" value="3"/>
</dbReference>
<keyword evidence="3" id="KW-0677">Repeat</keyword>
<keyword evidence="5" id="KW-0325">Glycoprotein</keyword>
<dbReference type="Gene3D" id="2.10.25.10">
    <property type="entry name" value="Laminin"/>
    <property type="match status" value="3"/>
</dbReference>
<reference evidence="10 11" key="1">
    <citation type="journal article" date="2023" name="Sci. Data">
        <title>Genome assembly of the Korean intertidal mud-creeper Batillaria attramentaria.</title>
        <authorList>
            <person name="Patra A.K."/>
            <person name="Ho P.T."/>
            <person name="Jun S."/>
            <person name="Lee S.J."/>
            <person name="Kim Y."/>
            <person name="Won Y.J."/>
        </authorList>
    </citation>
    <scope>NUCLEOTIDE SEQUENCE [LARGE SCALE GENOMIC DNA]</scope>
    <source>
        <strain evidence="10">Wonlab-2016</strain>
    </source>
</reference>
<keyword evidence="8" id="KW-0812">Transmembrane</keyword>
<dbReference type="FunFam" id="2.10.25.10:FF:000109">
    <property type="entry name" value="Notch homolog 4, [Drosophila]"/>
    <property type="match status" value="1"/>
</dbReference>
<keyword evidence="8" id="KW-1133">Transmembrane helix</keyword>
<dbReference type="GO" id="GO:0005886">
    <property type="term" value="C:plasma membrane"/>
    <property type="evidence" value="ECO:0007669"/>
    <property type="project" value="UniProtKB-ARBA"/>
</dbReference>
<evidence type="ECO:0000256" key="3">
    <source>
        <dbReference type="ARBA" id="ARBA00022737"/>
    </source>
</evidence>
<accession>A0ABD0LQQ7</accession>
<feature type="disulfide bond" evidence="6">
    <location>
        <begin position="45"/>
        <end position="54"/>
    </location>
</feature>
<evidence type="ECO:0000256" key="8">
    <source>
        <dbReference type="SAM" id="Phobius"/>
    </source>
</evidence>
<feature type="domain" description="EGF-like" evidence="9">
    <location>
        <begin position="167"/>
        <end position="203"/>
    </location>
</feature>
<evidence type="ECO:0000256" key="6">
    <source>
        <dbReference type="PROSITE-ProRule" id="PRU00076"/>
    </source>
</evidence>
<proteinExistence type="predicted"/>
<dbReference type="PROSITE" id="PS50026">
    <property type="entry name" value="EGF_3"/>
    <property type="match status" value="3"/>
</dbReference>
<feature type="region of interest" description="Disordered" evidence="7">
    <location>
        <begin position="204"/>
        <end position="233"/>
    </location>
</feature>
<dbReference type="PANTHER" id="PTHR12916:SF4">
    <property type="entry name" value="UNINFLATABLE, ISOFORM C"/>
    <property type="match status" value="1"/>
</dbReference>
<feature type="domain" description="EGF-like" evidence="9">
    <location>
        <begin position="19"/>
        <end position="55"/>
    </location>
</feature>
<dbReference type="FunFam" id="2.10.25.10:FF:000230">
    <property type="entry name" value="Delta-like protein"/>
    <property type="match status" value="2"/>
</dbReference>
<dbReference type="AlphaFoldDB" id="A0ABD0LQQ7"/>
<sequence>MSTEQLYRQVCLSVGSTTMRDWCHSGPCHNGATCSNTDSGFQCQCAPGFRGEQCDQGHAPINPASAGLFFPCFPALAFLFVFECHLPPPPPPVPQCRTGNSGILGETAGSTTMRDWCHSDPCHNGATCSNEDSGFHCQCAPGFQGEQCDQGHPPTTPATTAVDSTTMRNWCHSSPCHNGATCTNTDSGFQCQCAPGFRGITKGTQASQTVRQTTTSNQPSPGNPTADTNNLGGSSAVNGTRYVVVEKEVGCSVILCYIIIPLLSILCFVILAAFIAICFYYRMERQKSHELARVNPETPKVRRAFVAHR</sequence>
<dbReference type="InterPro" id="IPR001881">
    <property type="entry name" value="EGF-like_Ca-bd_dom"/>
</dbReference>
<feature type="domain" description="EGF-like" evidence="9">
    <location>
        <begin position="113"/>
        <end position="149"/>
    </location>
</feature>
<evidence type="ECO:0000313" key="10">
    <source>
        <dbReference type="EMBL" id="KAK7501348.1"/>
    </source>
</evidence>
<keyword evidence="2" id="KW-0732">Signal</keyword>
<dbReference type="SMART" id="SM00179">
    <property type="entry name" value="EGF_CA"/>
    <property type="match status" value="3"/>
</dbReference>
<dbReference type="Proteomes" id="UP001519460">
    <property type="component" value="Unassembled WGS sequence"/>
</dbReference>
<dbReference type="CDD" id="cd00054">
    <property type="entry name" value="EGF_CA"/>
    <property type="match status" value="3"/>
</dbReference>
<dbReference type="InterPro" id="IPR000152">
    <property type="entry name" value="EGF-type_Asp/Asn_hydroxyl_site"/>
</dbReference>
<comment type="caution">
    <text evidence="6">Lacks conserved residue(s) required for the propagation of feature annotation.</text>
</comment>
<dbReference type="PANTHER" id="PTHR12916">
    <property type="entry name" value="CYTOCHROME C OXIDASE POLYPEPTIDE VIC-2"/>
    <property type="match status" value="1"/>
</dbReference>
<evidence type="ECO:0000313" key="11">
    <source>
        <dbReference type="Proteomes" id="UP001519460"/>
    </source>
</evidence>
<dbReference type="PROSITE" id="PS00010">
    <property type="entry name" value="ASX_HYDROXYL"/>
    <property type="match status" value="3"/>
</dbReference>
<keyword evidence="1 6" id="KW-0245">EGF-like domain</keyword>
<dbReference type="SMART" id="SM00181">
    <property type="entry name" value="EGF"/>
    <property type="match status" value="3"/>
</dbReference>
<evidence type="ECO:0000256" key="2">
    <source>
        <dbReference type="ARBA" id="ARBA00022729"/>
    </source>
</evidence>
<dbReference type="EMBL" id="JACVVK020000032">
    <property type="protein sequence ID" value="KAK7501348.1"/>
    <property type="molecule type" value="Genomic_DNA"/>
</dbReference>
<feature type="transmembrane region" description="Helical" evidence="8">
    <location>
        <begin position="257"/>
        <end position="281"/>
    </location>
</feature>
<dbReference type="GO" id="GO:0048666">
    <property type="term" value="P:neuron development"/>
    <property type="evidence" value="ECO:0007669"/>
    <property type="project" value="UniProtKB-ARBA"/>
</dbReference>
<keyword evidence="8" id="KW-0472">Membrane</keyword>
<evidence type="ECO:0000256" key="4">
    <source>
        <dbReference type="ARBA" id="ARBA00023157"/>
    </source>
</evidence>
<dbReference type="PROSITE" id="PS00022">
    <property type="entry name" value="EGF_1"/>
    <property type="match status" value="2"/>
</dbReference>
<evidence type="ECO:0000256" key="5">
    <source>
        <dbReference type="ARBA" id="ARBA00023180"/>
    </source>
</evidence>
<dbReference type="PROSITE" id="PS01186">
    <property type="entry name" value="EGF_2"/>
    <property type="match status" value="2"/>
</dbReference>
<comment type="caution">
    <text evidence="10">The sequence shown here is derived from an EMBL/GenBank/DDBJ whole genome shotgun (WGS) entry which is preliminary data.</text>
</comment>
<dbReference type="SUPFAM" id="SSF57196">
    <property type="entry name" value="EGF/Laminin"/>
    <property type="match status" value="3"/>
</dbReference>
<dbReference type="GO" id="GO:0000902">
    <property type="term" value="P:cell morphogenesis"/>
    <property type="evidence" value="ECO:0007669"/>
    <property type="project" value="UniProtKB-ARBA"/>
</dbReference>
<protein>
    <recommendedName>
        <fullName evidence="9">EGF-like domain-containing protein</fullName>
    </recommendedName>
</protein>
<name>A0ABD0LQQ7_9CAEN</name>